<dbReference type="EMBL" id="GFPF01004902">
    <property type="protein sequence ID" value="MAA16048.1"/>
    <property type="molecule type" value="Transcribed_RNA"/>
</dbReference>
<dbReference type="AlphaFoldDB" id="A0A224YEA6"/>
<organism evidence="1">
    <name type="scientific">Rhipicephalus zambeziensis</name>
    <dbReference type="NCBI Taxonomy" id="60191"/>
    <lineage>
        <taxon>Eukaryota</taxon>
        <taxon>Metazoa</taxon>
        <taxon>Ecdysozoa</taxon>
        <taxon>Arthropoda</taxon>
        <taxon>Chelicerata</taxon>
        <taxon>Arachnida</taxon>
        <taxon>Acari</taxon>
        <taxon>Parasitiformes</taxon>
        <taxon>Ixodida</taxon>
        <taxon>Ixodoidea</taxon>
        <taxon>Ixodidae</taxon>
        <taxon>Rhipicephalinae</taxon>
        <taxon>Rhipicephalus</taxon>
        <taxon>Rhipicephalus</taxon>
    </lineage>
</organism>
<sequence length="85" mass="9930">MEKHKQYPGQTVRALHYCKRQFMKKSGEKWFVKKSDNLKRMCKMHCCQKRSAYGSACWRTTMLSGMPCGQGKTCRRGVCGLHHFP</sequence>
<protein>
    <submittedName>
        <fullName evidence="1">Reprolysin</fullName>
    </submittedName>
</protein>
<proteinExistence type="predicted"/>
<accession>A0A224YEA6</accession>
<dbReference type="Gene3D" id="3.40.1620.60">
    <property type="match status" value="1"/>
</dbReference>
<name>A0A224YEA6_9ACAR</name>
<reference evidence="1" key="1">
    <citation type="journal article" date="2017" name="Parasit. Vectors">
        <title>Sialotranscriptomics of Rhipicephalus zambeziensis reveals intricate expression profiles of secretory proteins and suggests tight temporal transcriptional regulation during blood-feeding.</title>
        <authorList>
            <person name="de Castro M.H."/>
            <person name="de Klerk D."/>
            <person name="Pienaar R."/>
            <person name="Rees D.J.G."/>
            <person name="Mans B.J."/>
        </authorList>
    </citation>
    <scope>NUCLEOTIDE SEQUENCE</scope>
    <source>
        <tissue evidence="1">Salivary glands</tissue>
    </source>
</reference>
<evidence type="ECO:0000313" key="1">
    <source>
        <dbReference type="EMBL" id="MAA16048.1"/>
    </source>
</evidence>